<feature type="compositionally biased region" description="Polar residues" evidence="1">
    <location>
        <begin position="364"/>
        <end position="381"/>
    </location>
</feature>
<dbReference type="AlphaFoldDB" id="A0AAD4PER7"/>
<evidence type="ECO:0000313" key="3">
    <source>
        <dbReference type="Proteomes" id="UP001190926"/>
    </source>
</evidence>
<sequence length="1159" mass="129262">MQGGFSIREYASRMRSINVVNCWPFDETLSEETVKSLLPPIVVKRFSWWLDEVELIHSKTAENFKISEKKTKVLEKGETSSRYADRDEKVVKLKSLKGKMRATKKRSIVEIFAVAPPVKRAISGVEEEAEEEEDASCNRARRKKKKKKMKNTDVILRKALRVVKKIKRKRAAAKRGDEIGVPEKDSCFKLKLQTQDKATGNSSSSCSKESGNDIHGCVSIPKRRPRLQDLGPYKKFMPCKAFKLIEENQHPGLPVRGILRNHGKEFSLNQSKKCILQEAVQLNDCSTQKGNKHVTFSENDELLRLSRIPSQSAECFKLQKDCGSDKGNIDYAVAVGKNSTISETSASEDVSTRTGKELRAGPASNEQLATFSVDSTTSGKQNYEGEHSTRYGSSERSAMHSVNQHCSDRGLTDAPHHSMDVCPPGFLNQHWSDCGLTDAPHNTTDVCPPGFLRMPLDGYCNSPNIKVITASSNTTFRRLDKDLETPCPIPHPLHFEDYLKTHNDDPTPHWSNMRRTYKLTQASSDDTAINCAHSFHLQSFPHLSPNELLHSFCSLPDESKTGDIHGRSTNGINEAFVGLPLNSQGEFITLNSSAKRGVNQMMNSNVSAAHCIGFSLPSNAVSKCLGHHSEYRNLDSRTSSTGQLNLFPVESYVKENAMAVIPSRLGFIESHSEKANLDLDFLEINYHPFHNSDKTICRDDNQVQKSPENEKFQSRMRLMGKEFEVGERGVRGFEDGRMWKDKQIIDELHFRNDSVNSVVCDQNEPSFGELRETLFCPSEITVDHRSERKYALPHFDCQTSSTYKSVILTRTVDSAQKLYPALSPGTYSEVYNSKSLFSEPFTNGYDSRLFTLELPKATAPHQELCSIMSPSAVQLKNNQNPHYSSRSAIKFPFMHPDLEGHANSSWARRSSVIQHPTCSDVSEKATQLGNSQLGRNHPYMRPGTSRGINSSVSFQPDDYCMFSPLPSVAAAPLAPVPYYPGVLPVSAMQRKHGNLNKIQQRIKSRIGVRGFDISKKSKGQASALSNAPLKRPTLGFHEGLQCAVRKPSACLSFEDGVKNMEGSFESYSATNNPRFVMAGEYDHANKDGQTIFPWVDSYIETARTGPIKLTAGAKHILKACQQTDQSSTRSTDHDISLSGTNIGSAKMYRVSGKAPVFEL</sequence>
<protein>
    <submittedName>
        <fullName evidence="2">Uncharacterized protein</fullName>
    </submittedName>
</protein>
<feature type="compositionally biased region" description="Acidic residues" evidence="1">
    <location>
        <begin position="125"/>
        <end position="135"/>
    </location>
</feature>
<dbReference type="PANTHER" id="PTHR36892">
    <property type="entry name" value="OS01G0201800 PROTEIN"/>
    <property type="match status" value="1"/>
</dbReference>
<feature type="compositionally biased region" description="Basic and acidic residues" evidence="1">
    <location>
        <begin position="350"/>
        <end position="359"/>
    </location>
</feature>
<feature type="compositionally biased region" description="Basic residues" evidence="1">
    <location>
        <begin position="139"/>
        <end position="149"/>
    </location>
</feature>
<evidence type="ECO:0000313" key="2">
    <source>
        <dbReference type="EMBL" id="KAH6836410.1"/>
    </source>
</evidence>
<feature type="region of interest" description="Disordered" evidence="1">
    <location>
        <begin position="197"/>
        <end position="218"/>
    </location>
</feature>
<organism evidence="2 3">
    <name type="scientific">Perilla frutescens var. hirtella</name>
    <name type="common">Perilla citriodora</name>
    <name type="synonym">Perilla setoyensis</name>
    <dbReference type="NCBI Taxonomy" id="608512"/>
    <lineage>
        <taxon>Eukaryota</taxon>
        <taxon>Viridiplantae</taxon>
        <taxon>Streptophyta</taxon>
        <taxon>Embryophyta</taxon>
        <taxon>Tracheophyta</taxon>
        <taxon>Spermatophyta</taxon>
        <taxon>Magnoliopsida</taxon>
        <taxon>eudicotyledons</taxon>
        <taxon>Gunneridae</taxon>
        <taxon>Pentapetalae</taxon>
        <taxon>asterids</taxon>
        <taxon>lamiids</taxon>
        <taxon>Lamiales</taxon>
        <taxon>Lamiaceae</taxon>
        <taxon>Nepetoideae</taxon>
        <taxon>Elsholtzieae</taxon>
        <taxon>Perilla</taxon>
    </lineage>
</organism>
<accession>A0AAD4PER7</accession>
<evidence type="ECO:0000256" key="1">
    <source>
        <dbReference type="SAM" id="MobiDB-lite"/>
    </source>
</evidence>
<proteinExistence type="predicted"/>
<name>A0AAD4PER7_PERFH</name>
<gene>
    <name evidence="2" type="ORF">C2S53_015504</name>
</gene>
<keyword evidence="3" id="KW-1185">Reference proteome</keyword>
<dbReference type="PANTHER" id="PTHR36892:SF1">
    <property type="entry name" value="OS05G0518200 PROTEIN"/>
    <property type="match status" value="1"/>
</dbReference>
<feature type="region of interest" description="Disordered" evidence="1">
    <location>
        <begin position="124"/>
        <end position="150"/>
    </location>
</feature>
<reference evidence="2 3" key="1">
    <citation type="journal article" date="2021" name="Nat. Commun.">
        <title>Incipient diploidization of the medicinal plant Perilla within 10,000 years.</title>
        <authorList>
            <person name="Zhang Y."/>
            <person name="Shen Q."/>
            <person name="Leng L."/>
            <person name="Zhang D."/>
            <person name="Chen S."/>
            <person name="Shi Y."/>
            <person name="Ning Z."/>
            <person name="Chen S."/>
        </authorList>
    </citation>
    <scope>NUCLEOTIDE SEQUENCE [LARGE SCALE GENOMIC DNA]</scope>
    <source>
        <strain evidence="3">cv. PC099</strain>
    </source>
</reference>
<dbReference type="Proteomes" id="UP001190926">
    <property type="component" value="Unassembled WGS sequence"/>
</dbReference>
<feature type="region of interest" description="Disordered" evidence="1">
    <location>
        <begin position="342"/>
        <end position="396"/>
    </location>
</feature>
<comment type="caution">
    <text evidence="2">The sequence shown here is derived from an EMBL/GenBank/DDBJ whole genome shotgun (WGS) entry which is preliminary data.</text>
</comment>
<dbReference type="EMBL" id="SDAM02000020">
    <property type="protein sequence ID" value="KAH6836410.1"/>
    <property type="molecule type" value="Genomic_DNA"/>
</dbReference>